<dbReference type="Proteomes" id="UP000578112">
    <property type="component" value="Unassembled WGS sequence"/>
</dbReference>
<dbReference type="AlphaFoldDB" id="A0A7W7HW75"/>
<evidence type="ECO:0000256" key="1">
    <source>
        <dbReference type="SAM" id="MobiDB-lite"/>
    </source>
</evidence>
<dbReference type="PROSITE" id="PS51257">
    <property type="entry name" value="PROKAR_LIPOPROTEIN"/>
    <property type="match status" value="1"/>
</dbReference>
<feature type="compositionally biased region" description="Gly residues" evidence="1">
    <location>
        <begin position="30"/>
        <end position="41"/>
    </location>
</feature>
<feature type="region of interest" description="Disordered" evidence="1">
    <location>
        <begin position="22"/>
        <end position="122"/>
    </location>
</feature>
<sequence length="222" mass="23241">MRVMFPVVGVLVLALAGGCASGTWPSSGDAGSGGSDAGRGGELVLPDDAPPRLRRAFEKATSAEEKRDEVQQQTLDIVDAYSPPPAAPVDFGQTADAGEPPADAEVVRPEPGEPTTTPGVVVVEPPAPGDTYRPAPGGPQRAVPAATVPPEVREAIANWVEAQRRRQRACAQIGKELDEAQRRSGTGRSVSAVCSVDDIPAEFLPWLRRLGYDEGELSGRGQ</sequence>
<proteinExistence type="predicted"/>
<feature type="compositionally biased region" description="Low complexity" evidence="1">
    <location>
        <begin position="113"/>
        <end position="122"/>
    </location>
</feature>
<evidence type="ECO:0000313" key="3">
    <source>
        <dbReference type="EMBL" id="MBB4761927.1"/>
    </source>
</evidence>
<gene>
    <name evidence="3" type="ORF">BJ971_002483</name>
</gene>
<feature type="compositionally biased region" description="Basic and acidic residues" evidence="1">
    <location>
        <begin position="49"/>
        <end position="70"/>
    </location>
</feature>
<feature type="chain" id="PRO_5039476412" description="Lipoprotein" evidence="2">
    <location>
        <begin position="23"/>
        <end position="222"/>
    </location>
</feature>
<accession>A0A7W7HW75</accession>
<keyword evidence="2" id="KW-0732">Signal</keyword>
<comment type="caution">
    <text evidence="3">The sequence shown here is derived from an EMBL/GenBank/DDBJ whole genome shotgun (WGS) entry which is preliminary data.</text>
</comment>
<keyword evidence="4" id="KW-1185">Reference proteome</keyword>
<evidence type="ECO:0000256" key="2">
    <source>
        <dbReference type="SAM" id="SignalP"/>
    </source>
</evidence>
<name>A0A7W7HW75_9ACTN</name>
<evidence type="ECO:0008006" key="5">
    <source>
        <dbReference type="Google" id="ProtNLM"/>
    </source>
</evidence>
<dbReference type="RefSeq" id="WP_184992668.1">
    <property type="nucleotide sequence ID" value="NZ_BOMK01000002.1"/>
</dbReference>
<dbReference type="EMBL" id="JACHNH010000001">
    <property type="protein sequence ID" value="MBB4761927.1"/>
    <property type="molecule type" value="Genomic_DNA"/>
</dbReference>
<organism evidence="3 4">
    <name type="scientific">Actinoplanes digitatis</name>
    <dbReference type="NCBI Taxonomy" id="1868"/>
    <lineage>
        <taxon>Bacteria</taxon>
        <taxon>Bacillati</taxon>
        <taxon>Actinomycetota</taxon>
        <taxon>Actinomycetes</taxon>
        <taxon>Micromonosporales</taxon>
        <taxon>Micromonosporaceae</taxon>
        <taxon>Actinoplanes</taxon>
    </lineage>
</organism>
<reference evidence="3 4" key="1">
    <citation type="submission" date="2020-08" db="EMBL/GenBank/DDBJ databases">
        <title>Sequencing the genomes of 1000 actinobacteria strains.</title>
        <authorList>
            <person name="Klenk H.-P."/>
        </authorList>
    </citation>
    <scope>NUCLEOTIDE SEQUENCE [LARGE SCALE GENOMIC DNA]</scope>
    <source>
        <strain evidence="3 4">DSM 43149</strain>
    </source>
</reference>
<protein>
    <recommendedName>
        <fullName evidence="5">Lipoprotein</fullName>
    </recommendedName>
</protein>
<feature type="signal peptide" evidence="2">
    <location>
        <begin position="1"/>
        <end position="22"/>
    </location>
</feature>
<evidence type="ECO:0000313" key="4">
    <source>
        <dbReference type="Proteomes" id="UP000578112"/>
    </source>
</evidence>